<accession>A0A2M6NZL1</accession>
<evidence type="ECO:0000256" key="1">
    <source>
        <dbReference type="ARBA" id="ARBA00004141"/>
    </source>
</evidence>
<dbReference type="AlphaFoldDB" id="A0A2M6NZL1"/>
<sequence>MILLDIILAILIVLAFLYGLWGGFIKRASEVIGLIAGIWIATLYYQLLASALTTVISINEPLAQGISFMLLLAGMSSAISFLANKIFSLVRIIPFASLVDRLLGAIITAFLAIIIIGALLTTTKEVPFIGGKIEDSFIAKTILSITDVVLPNALDAMQFIKTKTS</sequence>
<dbReference type="PANTHER" id="PTHR37306">
    <property type="entry name" value="COLICIN V PRODUCTION PROTEIN"/>
    <property type="match status" value="1"/>
</dbReference>
<evidence type="ECO:0000256" key="3">
    <source>
        <dbReference type="ARBA" id="ARBA00022989"/>
    </source>
</evidence>
<protein>
    <recommendedName>
        <fullName evidence="8">Colicin V production protein</fullName>
    </recommendedName>
</protein>
<evidence type="ECO:0000256" key="2">
    <source>
        <dbReference type="ARBA" id="ARBA00022692"/>
    </source>
</evidence>
<dbReference type="PANTHER" id="PTHR37306:SF1">
    <property type="entry name" value="COLICIN V PRODUCTION PROTEIN"/>
    <property type="match status" value="1"/>
</dbReference>
<name>A0A2M6NZL1_9BACT</name>
<reference evidence="7" key="1">
    <citation type="submission" date="2017-09" db="EMBL/GenBank/DDBJ databases">
        <title>Depth-based differentiation of microbial function through sediment-hosted aquifers and enrichment of novel symbionts in the deep terrestrial subsurface.</title>
        <authorList>
            <person name="Probst A.J."/>
            <person name="Ladd B."/>
            <person name="Jarett J.K."/>
            <person name="Geller-Mcgrath D.E."/>
            <person name="Sieber C.M.K."/>
            <person name="Emerson J.B."/>
            <person name="Anantharaman K."/>
            <person name="Thomas B.C."/>
            <person name="Malmstrom R."/>
            <person name="Stieglmeier M."/>
            <person name="Klingl A."/>
            <person name="Woyke T."/>
            <person name="Ryan C.M."/>
            <person name="Banfield J.F."/>
        </authorList>
    </citation>
    <scope>NUCLEOTIDE SEQUENCE [LARGE SCALE GENOMIC DNA]</scope>
</reference>
<dbReference type="InterPro" id="IPR003825">
    <property type="entry name" value="Colicin-V_CvpA"/>
</dbReference>
<feature type="transmembrane region" description="Helical" evidence="5">
    <location>
        <begin position="31"/>
        <end position="56"/>
    </location>
</feature>
<dbReference type="EMBL" id="PFBW01000222">
    <property type="protein sequence ID" value="PIR76913.1"/>
    <property type="molecule type" value="Genomic_DNA"/>
</dbReference>
<comment type="caution">
    <text evidence="6">The sequence shown here is derived from an EMBL/GenBank/DDBJ whole genome shotgun (WGS) entry which is preliminary data.</text>
</comment>
<keyword evidence="2 5" id="KW-0812">Transmembrane</keyword>
<evidence type="ECO:0008006" key="8">
    <source>
        <dbReference type="Google" id="ProtNLM"/>
    </source>
</evidence>
<organism evidence="6 7">
    <name type="scientific">Candidatus Magasanikbacteria bacterium CG10_big_fil_rev_8_21_14_0_10_38_6</name>
    <dbReference type="NCBI Taxonomy" id="1974647"/>
    <lineage>
        <taxon>Bacteria</taxon>
        <taxon>Candidatus Magasanikiibacteriota</taxon>
    </lineage>
</organism>
<feature type="transmembrane region" description="Helical" evidence="5">
    <location>
        <begin position="62"/>
        <end position="82"/>
    </location>
</feature>
<comment type="subcellular location">
    <subcellularLocation>
        <location evidence="1">Membrane</location>
        <topology evidence="1">Multi-pass membrane protein</topology>
    </subcellularLocation>
</comment>
<dbReference type="GO" id="GO:0016020">
    <property type="term" value="C:membrane"/>
    <property type="evidence" value="ECO:0007669"/>
    <property type="project" value="UniProtKB-SubCell"/>
</dbReference>
<keyword evidence="4 5" id="KW-0472">Membrane</keyword>
<dbReference type="GO" id="GO:0009403">
    <property type="term" value="P:toxin biosynthetic process"/>
    <property type="evidence" value="ECO:0007669"/>
    <property type="project" value="InterPro"/>
</dbReference>
<proteinExistence type="predicted"/>
<evidence type="ECO:0000256" key="5">
    <source>
        <dbReference type="SAM" id="Phobius"/>
    </source>
</evidence>
<dbReference type="Proteomes" id="UP000228528">
    <property type="component" value="Unassembled WGS sequence"/>
</dbReference>
<feature type="transmembrane region" description="Helical" evidence="5">
    <location>
        <begin position="102"/>
        <end position="120"/>
    </location>
</feature>
<evidence type="ECO:0000313" key="7">
    <source>
        <dbReference type="Proteomes" id="UP000228528"/>
    </source>
</evidence>
<feature type="transmembrane region" description="Helical" evidence="5">
    <location>
        <begin position="6"/>
        <end position="24"/>
    </location>
</feature>
<evidence type="ECO:0000256" key="4">
    <source>
        <dbReference type="ARBA" id="ARBA00023136"/>
    </source>
</evidence>
<keyword evidence="3 5" id="KW-1133">Transmembrane helix</keyword>
<evidence type="ECO:0000313" key="6">
    <source>
        <dbReference type="EMBL" id="PIR76913.1"/>
    </source>
</evidence>
<dbReference type="Pfam" id="PF02674">
    <property type="entry name" value="Colicin_V"/>
    <property type="match status" value="1"/>
</dbReference>
<gene>
    <name evidence="6" type="ORF">COU30_05275</name>
</gene>